<comment type="subcellular location">
    <subcellularLocation>
        <location evidence="1">Membrane</location>
        <topology evidence="1">Multi-pass membrane protein</topology>
    </subcellularLocation>
</comment>
<evidence type="ECO:0000313" key="8">
    <source>
        <dbReference type="Proteomes" id="UP001162131"/>
    </source>
</evidence>
<keyword evidence="3 6" id="KW-0812">Transmembrane</keyword>
<dbReference type="PANTHER" id="PTHR21355:SF0">
    <property type="entry name" value="G-PROTEIN COUPLED RECEPTOR-ASSOCIATED PROTEIN LMBRD2"/>
    <property type="match status" value="1"/>
</dbReference>
<comment type="similarity">
    <text evidence="2">Belongs to the LIMR family.</text>
</comment>
<feature type="transmembrane region" description="Helical" evidence="6">
    <location>
        <begin position="73"/>
        <end position="93"/>
    </location>
</feature>
<evidence type="ECO:0000313" key="7">
    <source>
        <dbReference type="EMBL" id="CAG9312794.1"/>
    </source>
</evidence>
<dbReference type="GO" id="GO:0016020">
    <property type="term" value="C:membrane"/>
    <property type="evidence" value="ECO:0007669"/>
    <property type="project" value="UniProtKB-SubCell"/>
</dbReference>
<evidence type="ECO:0000256" key="5">
    <source>
        <dbReference type="ARBA" id="ARBA00023136"/>
    </source>
</evidence>
<accession>A0AAU9INR0</accession>
<dbReference type="PANTHER" id="PTHR21355">
    <property type="entry name" value="G-PROTEIN COUPLED RECEPTOR-ASSOCIATED PROTEIN LMBRD2"/>
    <property type="match status" value="1"/>
</dbReference>
<feature type="transmembrane region" description="Helical" evidence="6">
    <location>
        <begin position="385"/>
        <end position="405"/>
    </location>
</feature>
<feature type="transmembrane region" description="Helical" evidence="6">
    <location>
        <begin position="31"/>
        <end position="53"/>
    </location>
</feature>
<dbReference type="AlphaFoldDB" id="A0AAU9INR0"/>
<name>A0AAU9INR0_9CILI</name>
<keyword evidence="5 6" id="KW-0472">Membrane</keyword>
<feature type="transmembrane region" description="Helical" evidence="6">
    <location>
        <begin position="468"/>
        <end position="493"/>
    </location>
</feature>
<gene>
    <name evidence="7" type="ORF">BSTOLATCC_MIC7589</name>
</gene>
<feature type="transmembrane region" description="Helical" evidence="6">
    <location>
        <begin position="426"/>
        <end position="448"/>
    </location>
</feature>
<protein>
    <recommendedName>
        <fullName evidence="9">LMBR1 domain-containing protein 2</fullName>
    </recommendedName>
</protein>
<evidence type="ECO:0000256" key="4">
    <source>
        <dbReference type="ARBA" id="ARBA00022989"/>
    </source>
</evidence>
<evidence type="ECO:0000256" key="1">
    <source>
        <dbReference type="ARBA" id="ARBA00004141"/>
    </source>
</evidence>
<evidence type="ECO:0000256" key="6">
    <source>
        <dbReference type="SAM" id="Phobius"/>
    </source>
</evidence>
<feature type="transmembrane region" description="Helical" evidence="6">
    <location>
        <begin position="6"/>
        <end position="24"/>
    </location>
</feature>
<dbReference type="EMBL" id="CAJZBQ010000009">
    <property type="protein sequence ID" value="CAG9312794.1"/>
    <property type="molecule type" value="Genomic_DNA"/>
</dbReference>
<evidence type="ECO:0000256" key="3">
    <source>
        <dbReference type="ARBA" id="ARBA00022692"/>
    </source>
</evidence>
<dbReference type="InterPro" id="IPR051584">
    <property type="entry name" value="GPCR-associated_LMBR1"/>
</dbReference>
<sequence>MVSWFTILLVIGITAFTVYLLKIYPSKKTQYYVYFFVFIGWYLAFVIVTVLPYDVYLSLGGEGNKDDLHVCWNIIYWIIFALCWALLPMMQNYHMAGEFTFLTKMKRAFITRLRMIGITLVMGVIFILYLVISGNFASHRLPAILVALSNIWSLFIIMVLLGYGLVYIPKTFWQNGSLDTSMKLAQLKAVELDQSKIEAKYNLDQTVGIVMKLSRDVTEVDPLHKYVDKLLEKCPQQSIEHQKSTRSLRSMEAHDEKKEITYKYLVGVNRDLKKNIAEFGRSESRWEQHLEAAFRLEDIIANKKNSNKWIRSNFWPAKNGKYARFREVFEWIWYTRLSPILCRLLGLLLSVVSIFVVLGEITLFVDTPIGVFPLFFKDNHGSVGTLILCFMPLLYIIASIYVSLFKLRLKGRYGLYSHNQTDPPNLIWSAFIMARLTPSVCYNFLLFIKVKHTQFNKVMGVIDLVPIFGQGFTLFFPMILIVFCLLNITNFYARLMEKMGMDQYSFADKIDDAKLLEGKSLLHKARSDRERGSKGTITPSGSFVESGGYNAQIRSKYEHIRKSLAEERKNSITAPLKQKDIYDF</sequence>
<dbReference type="Proteomes" id="UP001162131">
    <property type="component" value="Unassembled WGS sequence"/>
</dbReference>
<evidence type="ECO:0000256" key="2">
    <source>
        <dbReference type="ARBA" id="ARBA00010487"/>
    </source>
</evidence>
<comment type="caution">
    <text evidence="7">The sequence shown here is derived from an EMBL/GenBank/DDBJ whole genome shotgun (WGS) entry which is preliminary data.</text>
</comment>
<evidence type="ECO:0008006" key="9">
    <source>
        <dbReference type="Google" id="ProtNLM"/>
    </source>
</evidence>
<feature type="transmembrane region" description="Helical" evidence="6">
    <location>
        <begin position="113"/>
        <end position="132"/>
    </location>
</feature>
<reference evidence="7" key="1">
    <citation type="submission" date="2021-09" db="EMBL/GenBank/DDBJ databases">
        <authorList>
            <consortium name="AG Swart"/>
            <person name="Singh M."/>
            <person name="Singh A."/>
            <person name="Seah K."/>
            <person name="Emmerich C."/>
        </authorList>
    </citation>
    <scope>NUCLEOTIDE SEQUENCE</scope>
    <source>
        <strain evidence="7">ATCC30299</strain>
    </source>
</reference>
<dbReference type="Pfam" id="PF04791">
    <property type="entry name" value="LMBR1"/>
    <property type="match status" value="1"/>
</dbReference>
<proteinExistence type="inferred from homology"/>
<keyword evidence="4 6" id="KW-1133">Transmembrane helix</keyword>
<feature type="transmembrane region" description="Helical" evidence="6">
    <location>
        <begin position="344"/>
        <end position="365"/>
    </location>
</feature>
<keyword evidence="8" id="KW-1185">Reference proteome</keyword>
<dbReference type="InterPro" id="IPR006876">
    <property type="entry name" value="LMBR1-like_membr_prot"/>
</dbReference>
<feature type="transmembrane region" description="Helical" evidence="6">
    <location>
        <begin position="144"/>
        <end position="168"/>
    </location>
</feature>
<organism evidence="7 8">
    <name type="scientific">Blepharisma stoltei</name>
    <dbReference type="NCBI Taxonomy" id="1481888"/>
    <lineage>
        <taxon>Eukaryota</taxon>
        <taxon>Sar</taxon>
        <taxon>Alveolata</taxon>
        <taxon>Ciliophora</taxon>
        <taxon>Postciliodesmatophora</taxon>
        <taxon>Heterotrichea</taxon>
        <taxon>Heterotrichida</taxon>
        <taxon>Blepharismidae</taxon>
        <taxon>Blepharisma</taxon>
    </lineage>
</organism>